<comment type="caution">
    <text evidence="1">The sequence shown here is derived from an EMBL/GenBank/DDBJ whole genome shotgun (WGS) entry which is preliminary data.</text>
</comment>
<protein>
    <submittedName>
        <fullName evidence="1">Uncharacterized protein</fullName>
    </submittedName>
</protein>
<accession>A0ABS8ULD1</accession>
<dbReference type="Proteomes" id="UP000823775">
    <property type="component" value="Unassembled WGS sequence"/>
</dbReference>
<sequence length="129" mass="13704">KGREELPGSALVAASMHNCKEVSYTKAPLVKTTYQLIDLVTAALISPQNGAVSRRAGTRLSAAPLCCLLLFFTSRLPPSRPHYINDPLALAIGTLQPSSYSSFCYGDSTTTMGLLAAAKSCINRMAPLT</sequence>
<feature type="non-terminal residue" evidence="1">
    <location>
        <position position="1"/>
    </location>
</feature>
<keyword evidence="2" id="KW-1185">Reference proteome</keyword>
<proteinExistence type="predicted"/>
<feature type="non-terminal residue" evidence="1">
    <location>
        <position position="129"/>
    </location>
</feature>
<evidence type="ECO:0000313" key="2">
    <source>
        <dbReference type="Proteomes" id="UP000823775"/>
    </source>
</evidence>
<organism evidence="1 2">
    <name type="scientific">Datura stramonium</name>
    <name type="common">Jimsonweed</name>
    <name type="synonym">Common thornapple</name>
    <dbReference type="NCBI Taxonomy" id="4076"/>
    <lineage>
        <taxon>Eukaryota</taxon>
        <taxon>Viridiplantae</taxon>
        <taxon>Streptophyta</taxon>
        <taxon>Embryophyta</taxon>
        <taxon>Tracheophyta</taxon>
        <taxon>Spermatophyta</taxon>
        <taxon>Magnoliopsida</taxon>
        <taxon>eudicotyledons</taxon>
        <taxon>Gunneridae</taxon>
        <taxon>Pentapetalae</taxon>
        <taxon>asterids</taxon>
        <taxon>lamiids</taxon>
        <taxon>Solanales</taxon>
        <taxon>Solanaceae</taxon>
        <taxon>Solanoideae</taxon>
        <taxon>Datureae</taxon>
        <taxon>Datura</taxon>
    </lineage>
</organism>
<evidence type="ECO:0000313" key="1">
    <source>
        <dbReference type="EMBL" id="MCD9558889.1"/>
    </source>
</evidence>
<dbReference type="EMBL" id="JACEIK010002072">
    <property type="protein sequence ID" value="MCD9558889.1"/>
    <property type="molecule type" value="Genomic_DNA"/>
</dbReference>
<gene>
    <name evidence="1" type="ORF">HAX54_016573</name>
</gene>
<name>A0ABS8ULD1_DATST</name>
<reference evidence="1 2" key="1">
    <citation type="journal article" date="2021" name="BMC Genomics">
        <title>Datura genome reveals duplications of psychoactive alkaloid biosynthetic genes and high mutation rate following tissue culture.</title>
        <authorList>
            <person name="Rajewski A."/>
            <person name="Carter-House D."/>
            <person name="Stajich J."/>
            <person name="Litt A."/>
        </authorList>
    </citation>
    <scope>NUCLEOTIDE SEQUENCE [LARGE SCALE GENOMIC DNA]</scope>
    <source>
        <strain evidence="1">AR-01</strain>
    </source>
</reference>